<feature type="domain" description="Peptidase S1" evidence="6">
    <location>
        <begin position="57"/>
        <end position="304"/>
    </location>
</feature>
<sequence>MMSFTQWDARLLKTAFATIMVVFMVILGTADAATNMTIVPRTNSSVVKGASLINSRIVGGTTISPTVNPWMVSLIFEWTNGQSLCGGSYLGSTTSSHYFLTAGHCVPSPSEEDSLNTVYVFFLRDDLNEDDDDSFYMSQAYSASGDMITLHPSYTSNDYGLYNDIAIIKFAKTIPRTMPEPISLALDNSTLAVGTAVQVIGYGATYEDEENLDYELRSVYVNVVSTGSCQRVYGAVTEDMNICASASGKDSCQGDSGGPLFLTQGGEDVQVGVVSYGVGCARSGYPGVYTRVSSYKSWIDSVVGSGLVNYIAGNGTDGEYTMDDIAPSSAPSHLSGMGVLFTSFVALAAVYQTQ</sequence>
<dbReference type="Gene3D" id="2.40.10.10">
    <property type="entry name" value="Trypsin-like serine proteases"/>
    <property type="match status" value="1"/>
</dbReference>
<evidence type="ECO:0000256" key="5">
    <source>
        <dbReference type="RuleBase" id="RU363034"/>
    </source>
</evidence>
<dbReference type="InterPro" id="IPR009003">
    <property type="entry name" value="Peptidase_S1_PA"/>
</dbReference>
<evidence type="ECO:0000313" key="7">
    <source>
        <dbReference type="EMBL" id="GBG25496.1"/>
    </source>
</evidence>
<dbReference type="PANTHER" id="PTHR24276">
    <property type="entry name" value="POLYSERASE-RELATED"/>
    <property type="match status" value="1"/>
</dbReference>
<dbReference type="SUPFAM" id="SSF50494">
    <property type="entry name" value="Trypsin-like serine proteases"/>
    <property type="match status" value="1"/>
</dbReference>
<keyword evidence="8" id="KW-1185">Reference proteome</keyword>
<dbReference type="AlphaFoldDB" id="A0A2R5G382"/>
<dbReference type="CDD" id="cd00190">
    <property type="entry name" value="Tryp_SPc"/>
    <property type="match status" value="1"/>
</dbReference>
<dbReference type="Pfam" id="PF00089">
    <property type="entry name" value="Trypsin"/>
    <property type="match status" value="1"/>
</dbReference>
<dbReference type="InterPro" id="IPR018114">
    <property type="entry name" value="TRYPSIN_HIS"/>
</dbReference>
<accession>A0A2R5G382</accession>
<dbReference type="PRINTS" id="PR00722">
    <property type="entry name" value="CHYMOTRYPSIN"/>
</dbReference>
<comment type="caution">
    <text evidence="7">The sequence shown here is derived from an EMBL/GenBank/DDBJ whole genome shotgun (WGS) entry which is preliminary data.</text>
</comment>
<evidence type="ECO:0000256" key="2">
    <source>
        <dbReference type="ARBA" id="ARBA00023026"/>
    </source>
</evidence>
<dbReference type="InterPro" id="IPR050430">
    <property type="entry name" value="Peptidase_S1"/>
</dbReference>
<evidence type="ECO:0000256" key="4">
    <source>
        <dbReference type="ARBA" id="ARBA00023180"/>
    </source>
</evidence>
<comment type="similarity">
    <text evidence="1">Belongs to the peptidase S1 family.</text>
</comment>
<name>A0A2R5G382_9STRA</name>
<dbReference type="GO" id="GO:0006508">
    <property type="term" value="P:proteolysis"/>
    <property type="evidence" value="ECO:0007669"/>
    <property type="project" value="UniProtKB-KW"/>
</dbReference>
<keyword evidence="5" id="KW-0378">Hydrolase</keyword>
<proteinExistence type="inferred from homology"/>
<dbReference type="InterPro" id="IPR001314">
    <property type="entry name" value="Peptidase_S1A"/>
</dbReference>
<dbReference type="Proteomes" id="UP000241890">
    <property type="component" value="Unassembled WGS sequence"/>
</dbReference>
<dbReference type="PROSITE" id="PS00134">
    <property type="entry name" value="TRYPSIN_HIS"/>
    <property type="match status" value="1"/>
</dbReference>
<dbReference type="PANTHER" id="PTHR24276:SF98">
    <property type="entry name" value="FI18310P1-RELATED"/>
    <property type="match status" value="1"/>
</dbReference>
<keyword evidence="4" id="KW-0325">Glycoprotein</keyword>
<protein>
    <submittedName>
        <fullName evidence="7">Serine protease 56</fullName>
    </submittedName>
</protein>
<dbReference type="PROSITE" id="PS00135">
    <property type="entry name" value="TRYPSIN_SER"/>
    <property type="match status" value="1"/>
</dbReference>
<dbReference type="InterPro" id="IPR043504">
    <property type="entry name" value="Peptidase_S1_PA_chymotrypsin"/>
</dbReference>
<keyword evidence="5 7" id="KW-0645">Protease</keyword>
<dbReference type="OrthoDB" id="46524at2759"/>
<evidence type="ECO:0000313" key="8">
    <source>
        <dbReference type="Proteomes" id="UP000241890"/>
    </source>
</evidence>
<gene>
    <name evidence="7" type="ORF">FCC1311_017152</name>
</gene>
<dbReference type="EMBL" id="BEYU01000012">
    <property type="protein sequence ID" value="GBG25496.1"/>
    <property type="molecule type" value="Genomic_DNA"/>
</dbReference>
<keyword evidence="5" id="KW-0720">Serine protease</keyword>
<dbReference type="InParanoid" id="A0A2R5G382"/>
<organism evidence="7 8">
    <name type="scientific">Hondaea fermentalgiana</name>
    <dbReference type="NCBI Taxonomy" id="2315210"/>
    <lineage>
        <taxon>Eukaryota</taxon>
        <taxon>Sar</taxon>
        <taxon>Stramenopiles</taxon>
        <taxon>Bigyra</taxon>
        <taxon>Labyrinthulomycetes</taxon>
        <taxon>Thraustochytrida</taxon>
        <taxon>Thraustochytriidae</taxon>
        <taxon>Hondaea</taxon>
    </lineage>
</organism>
<evidence type="ECO:0000256" key="3">
    <source>
        <dbReference type="ARBA" id="ARBA00023157"/>
    </source>
</evidence>
<dbReference type="InterPro" id="IPR033116">
    <property type="entry name" value="TRYPSIN_SER"/>
</dbReference>
<evidence type="ECO:0000259" key="6">
    <source>
        <dbReference type="PROSITE" id="PS50240"/>
    </source>
</evidence>
<dbReference type="FunFam" id="2.40.10.10:FF:000002">
    <property type="entry name" value="Transmembrane protease serine"/>
    <property type="match status" value="1"/>
</dbReference>
<dbReference type="PROSITE" id="PS50240">
    <property type="entry name" value="TRYPSIN_DOM"/>
    <property type="match status" value="1"/>
</dbReference>
<keyword evidence="3" id="KW-1015">Disulfide bond</keyword>
<keyword evidence="2" id="KW-0843">Virulence</keyword>
<dbReference type="GO" id="GO:0004252">
    <property type="term" value="F:serine-type endopeptidase activity"/>
    <property type="evidence" value="ECO:0007669"/>
    <property type="project" value="InterPro"/>
</dbReference>
<reference evidence="7 8" key="1">
    <citation type="submission" date="2017-12" db="EMBL/GenBank/DDBJ databases">
        <title>Sequencing, de novo assembly and annotation of complete genome of a new Thraustochytrid species, strain FCC1311.</title>
        <authorList>
            <person name="Sedici K."/>
            <person name="Godart F."/>
            <person name="Aiese Cigliano R."/>
            <person name="Sanseverino W."/>
            <person name="Barakat M."/>
            <person name="Ortet P."/>
            <person name="Marechal E."/>
            <person name="Cagnac O."/>
            <person name="Amato A."/>
        </authorList>
    </citation>
    <scope>NUCLEOTIDE SEQUENCE [LARGE SCALE GENOMIC DNA]</scope>
</reference>
<dbReference type="SMART" id="SM00020">
    <property type="entry name" value="Tryp_SPc"/>
    <property type="match status" value="1"/>
</dbReference>
<evidence type="ECO:0000256" key="1">
    <source>
        <dbReference type="ARBA" id="ARBA00007664"/>
    </source>
</evidence>
<dbReference type="InterPro" id="IPR001254">
    <property type="entry name" value="Trypsin_dom"/>
</dbReference>